<gene>
    <name evidence="3" type="ordered locus">Clocel_0897</name>
</gene>
<evidence type="ECO:0000256" key="1">
    <source>
        <dbReference type="ARBA" id="ARBA00007637"/>
    </source>
</evidence>
<evidence type="ECO:0000259" key="2">
    <source>
        <dbReference type="Pfam" id="PF01370"/>
    </source>
</evidence>
<proteinExistence type="inferred from homology"/>
<accession>D9ST51</accession>
<dbReference type="RefSeq" id="WP_010076492.1">
    <property type="nucleotide sequence ID" value="NC_014393.1"/>
</dbReference>
<name>D9ST51_CLOC7</name>
<comment type="similarity">
    <text evidence="1">Belongs to the NAD(P)-dependent epimerase/dehydratase family.</text>
</comment>
<dbReference type="OrthoDB" id="142826at2"/>
<organism evidence="3 4">
    <name type="scientific">Clostridium cellulovorans (strain ATCC 35296 / DSM 3052 / OCM 3 / 743B)</name>
    <dbReference type="NCBI Taxonomy" id="573061"/>
    <lineage>
        <taxon>Bacteria</taxon>
        <taxon>Bacillati</taxon>
        <taxon>Bacillota</taxon>
        <taxon>Clostridia</taxon>
        <taxon>Eubacteriales</taxon>
        <taxon>Clostridiaceae</taxon>
        <taxon>Clostridium</taxon>
    </lineage>
</organism>
<keyword evidence="4" id="KW-1185">Reference proteome</keyword>
<dbReference type="KEGG" id="ccb:Clocel_0897"/>
<dbReference type="AlphaFoldDB" id="D9ST51"/>
<dbReference type="PANTHER" id="PTHR43000">
    <property type="entry name" value="DTDP-D-GLUCOSE 4,6-DEHYDRATASE-RELATED"/>
    <property type="match status" value="1"/>
</dbReference>
<dbReference type="STRING" id="573061.Clocel_0897"/>
<evidence type="ECO:0000313" key="4">
    <source>
        <dbReference type="Proteomes" id="UP000002730"/>
    </source>
</evidence>
<reference evidence="3 4" key="1">
    <citation type="submission" date="2010-08" db="EMBL/GenBank/DDBJ databases">
        <title>Complete sequence of Clostridium cellulovorans 743B.</title>
        <authorList>
            <consortium name="US DOE Joint Genome Institute"/>
            <person name="Lucas S."/>
            <person name="Copeland A."/>
            <person name="Lapidus A."/>
            <person name="Cheng J.-F."/>
            <person name="Bruce D."/>
            <person name="Goodwin L."/>
            <person name="Pitluck S."/>
            <person name="Chertkov O."/>
            <person name="Detter J.C."/>
            <person name="Han C."/>
            <person name="Tapia R."/>
            <person name="Land M."/>
            <person name="Hauser L."/>
            <person name="Chang Y.-J."/>
            <person name="Jeffries C."/>
            <person name="Kyrpides N."/>
            <person name="Ivanova N."/>
            <person name="Mikhailova N."/>
            <person name="Hemme C.L."/>
            <person name="Woyke T."/>
        </authorList>
    </citation>
    <scope>NUCLEOTIDE SEQUENCE [LARGE SCALE GENOMIC DNA]</scope>
    <source>
        <strain evidence="4">ATCC 35296 / DSM 3052 / OCM 3 / 743B</strain>
    </source>
</reference>
<dbReference type="InterPro" id="IPR036291">
    <property type="entry name" value="NAD(P)-bd_dom_sf"/>
</dbReference>
<protein>
    <submittedName>
        <fullName evidence="3">NAD-dependent epimerase/dehydratase</fullName>
    </submittedName>
</protein>
<sequence length="317" mass="35833">MKILITGGAGFIASHIADRLVELDYDVVIFDNLSSGKVENINPKCKFYKGDITNYEAMKLVFDIERPEVVIHHAAQIDVQTSLKNPAFDAQINIIGTINVLECCRETKVRKIIYPSSAAVYGNPKYLPVDENHPVEPISFYGISKHTPCHYIKAYSELYNIKYTIFRYANVYGPRQDNHGEGGVVSIFANRLLRKETCYIYGDGKQTRDFIYVKDVANANVLALDRGDNEIIDISSNKPVTINQLHKVMKEISKCSVAVEYKEARNGDILHSYLSNEKASGCLGWKDKHDIKSGLKETLNYYYNVLTEMEVAAETRV</sequence>
<dbReference type="InterPro" id="IPR001509">
    <property type="entry name" value="Epimerase_deHydtase"/>
</dbReference>
<feature type="domain" description="NAD-dependent epimerase/dehydratase" evidence="2">
    <location>
        <begin position="3"/>
        <end position="231"/>
    </location>
</feature>
<dbReference type="Proteomes" id="UP000002730">
    <property type="component" value="Chromosome"/>
</dbReference>
<dbReference type="SUPFAM" id="SSF51735">
    <property type="entry name" value="NAD(P)-binding Rossmann-fold domains"/>
    <property type="match status" value="1"/>
</dbReference>
<dbReference type="EMBL" id="CP002160">
    <property type="protein sequence ID" value="ADL50667.1"/>
    <property type="molecule type" value="Genomic_DNA"/>
</dbReference>
<dbReference type="Gene3D" id="3.40.50.720">
    <property type="entry name" value="NAD(P)-binding Rossmann-like Domain"/>
    <property type="match status" value="1"/>
</dbReference>
<dbReference type="eggNOG" id="COG1087">
    <property type="taxonomic scope" value="Bacteria"/>
</dbReference>
<dbReference type="Pfam" id="PF01370">
    <property type="entry name" value="Epimerase"/>
    <property type="match status" value="1"/>
</dbReference>
<evidence type="ECO:0000313" key="3">
    <source>
        <dbReference type="EMBL" id="ADL50667.1"/>
    </source>
</evidence>
<dbReference type="HOGENOM" id="CLU_007383_1_7_9"/>